<dbReference type="Proteomes" id="UP000295260">
    <property type="component" value="Unassembled WGS sequence"/>
</dbReference>
<dbReference type="PANTHER" id="PTHR38471:SF2">
    <property type="entry name" value="FOUR HELIX BUNDLE PROTEIN"/>
    <property type="match status" value="1"/>
</dbReference>
<evidence type="ECO:0000313" key="2">
    <source>
        <dbReference type="Proteomes" id="UP000295260"/>
    </source>
</evidence>
<comment type="caution">
    <text evidence="1">The sequence shown here is derived from an EMBL/GenBank/DDBJ whole genome shotgun (WGS) entry which is preliminary data.</text>
</comment>
<dbReference type="InterPro" id="IPR012657">
    <property type="entry name" value="23S_rRNA-intervening_sequence"/>
</dbReference>
<dbReference type="PANTHER" id="PTHR38471">
    <property type="entry name" value="FOUR HELIX BUNDLE PROTEIN"/>
    <property type="match status" value="1"/>
</dbReference>
<accession>A0A4R6QAY5</accession>
<sequence length="118" mass="13546">MKENIIQSKSYAFAIRIVKVYQRLCSEKKEFILSKQLLRSGTSIGANIEEAIGGQSSKDFFAKLTIAYKEARETHYWIRLLTDTGYLEKEESEILQNDITELLRIIAAIQKTLRANNS</sequence>
<name>A0A4R6QAY5_9FLAO</name>
<dbReference type="SUPFAM" id="SSF158446">
    <property type="entry name" value="IVS-encoded protein-like"/>
    <property type="match status" value="1"/>
</dbReference>
<dbReference type="Gene3D" id="1.20.1440.60">
    <property type="entry name" value="23S rRNA-intervening sequence"/>
    <property type="match status" value="1"/>
</dbReference>
<reference evidence="1 2" key="1">
    <citation type="submission" date="2019-03" db="EMBL/GenBank/DDBJ databases">
        <title>Genomic Encyclopedia of Archaeal and Bacterial Type Strains, Phase II (KMG-II): from individual species to whole genera.</title>
        <authorList>
            <person name="Goeker M."/>
        </authorList>
    </citation>
    <scope>NUCLEOTIDE SEQUENCE [LARGE SCALE GENOMIC DNA]</scope>
    <source>
        <strain evidence="1 2">DSM 25687</strain>
    </source>
</reference>
<dbReference type="AlphaFoldDB" id="A0A4R6QAY5"/>
<keyword evidence="2" id="KW-1185">Reference proteome</keyword>
<organism evidence="1 2">
    <name type="scientific">Flavobacterium dankookense</name>
    <dbReference type="NCBI Taxonomy" id="706186"/>
    <lineage>
        <taxon>Bacteria</taxon>
        <taxon>Pseudomonadati</taxon>
        <taxon>Bacteroidota</taxon>
        <taxon>Flavobacteriia</taxon>
        <taxon>Flavobacteriales</taxon>
        <taxon>Flavobacteriaceae</taxon>
        <taxon>Flavobacterium</taxon>
    </lineage>
</organism>
<dbReference type="RefSeq" id="WP_133533049.1">
    <property type="nucleotide sequence ID" value="NZ_SNXR01000013.1"/>
</dbReference>
<dbReference type="EMBL" id="SNXR01000013">
    <property type="protein sequence ID" value="TDP59521.1"/>
    <property type="molecule type" value="Genomic_DNA"/>
</dbReference>
<evidence type="ECO:0000313" key="1">
    <source>
        <dbReference type="EMBL" id="TDP59521.1"/>
    </source>
</evidence>
<dbReference type="NCBIfam" id="TIGR02436">
    <property type="entry name" value="four helix bundle protein"/>
    <property type="match status" value="1"/>
</dbReference>
<dbReference type="InterPro" id="IPR036583">
    <property type="entry name" value="23S_rRNA_IVS_sf"/>
</dbReference>
<protein>
    <submittedName>
        <fullName evidence="1">Four helix bundle protein</fullName>
    </submittedName>
</protein>
<dbReference type="PIRSF" id="PIRSF035652">
    <property type="entry name" value="CHP02436"/>
    <property type="match status" value="1"/>
</dbReference>
<gene>
    <name evidence="1" type="ORF">BC748_1775</name>
</gene>
<proteinExistence type="predicted"/>
<dbReference type="OrthoDB" id="285993at2"/>
<dbReference type="Pfam" id="PF05635">
    <property type="entry name" value="23S_rRNA_IVP"/>
    <property type="match status" value="1"/>
</dbReference>